<evidence type="ECO:0000256" key="10">
    <source>
        <dbReference type="ARBA" id="ARBA00023004"/>
    </source>
</evidence>
<evidence type="ECO:0000256" key="3">
    <source>
        <dbReference type="ARBA" id="ARBA00008343"/>
    </source>
</evidence>
<keyword evidence="17" id="KW-1185">Reference proteome</keyword>
<comment type="similarity">
    <text evidence="3 14">Belongs to the Nth/MutY family.</text>
</comment>
<keyword evidence="12" id="KW-0234">DNA repair</keyword>
<dbReference type="EC" id="3.2.2.31" evidence="4 14"/>
<comment type="function">
    <text evidence="2">Adenine glycosylase active on G-A mispairs. MutY also corrects error-prone DNA synthesis past GO lesions which are due to the oxidatively damaged form of guanine: 7,8-dihydro-8-oxoguanine (8-oxo-dGTP).</text>
</comment>
<evidence type="ECO:0000256" key="2">
    <source>
        <dbReference type="ARBA" id="ARBA00002933"/>
    </source>
</evidence>
<dbReference type="InterPro" id="IPR000445">
    <property type="entry name" value="HhH_motif"/>
</dbReference>
<evidence type="ECO:0000256" key="11">
    <source>
        <dbReference type="ARBA" id="ARBA00023014"/>
    </source>
</evidence>
<feature type="domain" description="HhH-GPD" evidence="15">
    <location>
        <begin position="40"/>
        <end position="191"/>
    </location>
</feature>
<evidence type="ECO:0000313" key="16">
    <source>
        <dbReference type="EMBL" id="MDN5204413.1"/>
    </source>
</evidence>
<reference evidence="16" key="1">
    <citation type="submission" date="2023-06" db="EMBL/GenBank/DDBJ databases">
        <title>Genomic of Parafulvivirga corallium.</title>
        <authorList>
            <person name="Wang G."/>
        </authorList>
    </citation>
    <scope>NUCLEOTIDE SEQUENCE</scope>
    <source>
        <strain evidence="16">BMA10</strain>
    </source>
</reference>
<evidence type="ECO:0000256" key="12">
    <source>
        <dbReference type="ARBA" id="ARBA00023204"/>
    </source>
</evidence>
<evidence type="ECO:0000313" key="17">
    <source>
        <dbReference type="Proteomes" id="UP001172082"/>
    </source>
</evidence>
<dbReference type="InterPro" id="IPR015797">
    <property type="entry name" value="NUDIX_hydrolase-like_dom_sf"/>
</dbReference>
<comment type="cofactor">
    <cofactor evidence="14">
        <name>[4Fe-4S] cluster</name>
        <dbReference type="ChEBI" id="CHEBI:49883"/>
    </cofactor>
    <text evidence="14">Binds 1 [4Fe-4S] cluster.</text>
</comment>
<comment type="catalytic activity">
    <reaction evidence="1 14">
        <text>Hydrolyzes free adenine bases from 7,8-dihydro-8-oxoguanine:adenine mismatched double-stranded DNA, leaving an apurinic site.</text>
        <dbReference type="EC" id="3.2.2.31"/>
    </reaction>
</comment>
<keyword evidence="10 14" id="KW-0408">Iron</keyword>
<dbReference type="Proteomes" id="UP001172082">
    <property type="component" value="Unassembled WGS sequence"/>
</dbReference>
<keyword evidence="11" id="KW-0411">Iron-sulfur</keyword>
<dbReference type="Gene3D" id="1.10.1670.10">
    <property type="entry name" value="Helix-hairpin-Helix base-excision DNA repair enzymes (C-terminal)"/>
    <property type="match status" value="1"/>
</dbReference>
<name>A0ABT8KW94_9BACT</name>
<keyword evidence="6" id="KW-0004">4Fe-4S</keyword>
<dbReference type="InterPro" id="IPR003265">
    <property type="entry name" value="HhH-GPD_domain"/>
</dbReference>
<keyword evidence="13 14" id="KW-0326">Glycosidase</keyword>
<dbReference type="PANTHER" id="PTHR42944">
    <property type="entry name" value="ADENINE DNA GLYCOSYLASE"/>
    <property type="match status" value="1"/>
</dbReference>
<dbReference type="CDD" id="cd03431">
    <property type="entry name" value="NUDIX_DNA_Glycosylase_C-MutY"/>
    <property type="match status" value="1"/>
</dbReference>
<proteinExistence type="inferred from homology"/>
<dbReference type="InterPro" id="IPR005760">
    <property type="entry name" value="A/G_AdeGlyc_MutY"/>
</dbReference>
<dbReference type="SUPFAM" id="SSF48150">
    <property type="entry name" value="DNA-glycosylase"/>
    <property type="match status" value="1"/>
</dbReference>
<dbReference type="Gene3D" id="1.10.340.30">
    <property type="entry name" value="Hypothetical protein, domain 2"/>
    <property type="match status" value="1"/>
</dbReference>
<dbReference type="NCBIfam" id="TIGR01084">
    <property type="entry name" value="mutY"/>
    <property type="match status" value="1"/>
</dbReference>
<keyword evidence="8 14" id="KW-0227">DNA damage</keyword>
<dbReference type="EMBL" id="JAUJEA010000011">
    <property type="protein sequence ID" value="MDN5204413.1"/>
    <property type="molecule type" value="Genomic_DNA"/>
</dbReference>
<dbReference type="InterPro" id="IPR029119">
    <property type="entry name" value="MutY_C"/>
</dbReference>
<keyword evidence="9" id="KW-0378">Hydrolase</keyword>
<evidence type="ECO:0000256" key="4">
    <source>
        <dbReference type="ARBA" id="ARBA00012045"/>
    </source>
</evidence>
<evidence type="ECO:0000256" key="14">
    <source>
        <dbReference type="RuleBase" id="RU365096"/>
    </source>
</evidence>
<dbReference type="InterPro" id="IPR011257">
    <property type="entry name" value="DNA_glycosylase"/>
</dbReference>
<gene>
    <name evidence="16" type="primary">mutY</name>
    <name evidence="16" type="ORF">QQ008_23675</name>
</gene>
<dbReference type="CDD" id="cd00056">
    <property type="entry name" value="ENDO3c"/>
    <property type="match status" value="1"/>
</dbReference>
<keyword evidence="7" id="KW-0479">Metal-binding</keyword>
<evidence type="ECO:0000256" key="7">
    <source>
        <dbReference type="ARBA" id="ARBA00022723"/>
    </source>
</evidence>
<sequence length="358" mass="41815">MNTDTINFSYRLIDWYGSHKRELPWRNTSDPYIIWLSEIILQQTRVQQGLPYFNRFIDSYPTVNDLAKAPEQEVLRLWQGLGYYSRARNLHACAKIVVEEFGGRFPSNYKELLRLKGVGKYTAAAIASFAFREKVPVIDGNVYRVLSRIFGIKEDILGAKAYSTFYKVASELISDDRPDTFNQAIMEFGALHCTPNSPACDSCPFNSMCYAFAHKQQNALPVKQKKVKVKKRYFHYMVVSHNGNIFMKERGPKDIWQGLYDFYLIEKDRFLDTNDLLNDPLINIMLKGGATLEEESKEYKHVLTHQRIFAKFYHLNSRHVNDLKDALRELRMGFFSIEEIKNLPKPILIDNYLNEHFF</sequence>
<dbReference type="PROSITE" id="PS00764">
    <property type="entry name" value="ENDONUCLEASE_III_1"/>
    <property type="match status" value="1"/>
</dbReference>
<evidence type="ECO:0000256" key="1">
    <source>
        <dbReference type="ARBA" id="ARBA00000843"/>
    </source>
</evidence>
<dbReference type="SUPFAM" id="SSF55811">
    <property type="entry name" value="Nudix"/>
    <property type="match status" value="1"/>
</dbReference>
<dbReference type="InterPro" id="IPR044298">
    <property type="entry name" value="MIG/MutY"/>
</dbReference>
<dbReference type="Pfam" id="PF14815">
    <property type="entry name" value="NUDIX_4"/>
    <property type="match status" value="1"/>
</dbReference>
<evidence type="ECO:0000256" key="6">
    <source>
        <dbReference type="ARBA" id="ARBA00022485"/>
    </source>
</evidence>
<dbReference type="Pfam" id="PF00633">
    <property type="entry name" value="HHH"/>
    <property type="match status" value="1"/>
</dbReference>
<dbReference type="RefSeq" id="WP_346754436.1">
    <property type="nucleotide sequence ID" value="NZ_JAUJEA010000011.1"/>
</dbReference>
<dbReference type="PANTHER" id="PTHR42944:SF1">
    <property type="entry name" value="ADENINE DNA GLYCOSYLASE"/>
    <property type="match status" value="1"/>
</dbReference>
<comment type="caution">
    <text evidence="16">The sequence shown here is derived from an EMBL/GenBank/DDBJ whole genome shotgun (WGS) entry which is preliminary data.</text>
</comment>
<accession>A0ABT8KW94</accession>
<evidence type="ECO:0000256" key="13">
    <source>
        <dbReference type="ARBA" id="ARBA00023295"/>
    </source>
</evidence>
<evidence type="ECO:0000256" key="5">
    <source>
        <dbReference type="ARBA" id="ARBA00022023"/>
    </source>
</evidence>
<evidence type="ECO:0000256" key="9">
    <source>
        <dbReference type="ARBA" id="ARBA00022801"/>
    </source>
</evidence>
<protein>
    <recommendedName>
        <fullName evidence="5 14">Adenine DNA glycosylase</fullName>
        <ecNumber evidence="4 14">3.2.2.31</ecNumber>
    </recommendedName>
</protein>
<dbReference type="InterPro" id="IPR004035">
    <property type="entry name" value="Endouclease-III_FeS-bd_BS"/>
</dbReference>
<evidence type="ECO:0000256" key="8">
    <source>
        <dbReference type="ARBA" id="ARBA00022763"/>
    </source>
</evidence>
<dbReference type="SMART" id="SM00478">
    <property type="entry name" value="ENDO3c"/>
    <property type="match status" value="1"/>
</dbReference>
<dbReference type="InterPro" id="IPR023170">
    <property type="entry name" value="HhH_base_excis_C"/>
</dbReference>
<evidence type="ECO:0000259" key="15">
    <source>
        <dbReference type="SMART" id="SM00478"/>
    </source>
</evidence>
<dbReference type="Pfam" id="PF00730">
    <property type="entry name" value="HhH-GPD"/>
    <property type="match status" value="1"/>
</dbReference>
<organism evidence="16 17">
    <name type="scientific">Splendidivirga corallicola</name>
    <dbReference type="NCBI Taxonomy" id="3051826"/>
    <lineage>
        <taxon>Bacteria</taxon>
        <taxon>Pseudomonadati</taxon>
        <taxon>Bacteroidota</taxon>
        <taxon>Cytophagia</taxon>
        <taxon>Cytophagales</taxon>
        <taxon>Splendidivirgaceae</taxon>
        <taxon>Splendidivirga</taxon>
    </lineage>
</organism>